<comment type="caution">
    <text evidence="1">The sequence shown here is derived from an EMBL/GenBank/DDBJ whole genome shotgun (WGS) entry which is preliminary data.</text>
</comment>
<protein>
    <submittedName>
        <fullName evidence="1">Uncharacterized protein</fullName>
    </submittedName>
</protein>
<organism evidence="1 2">
    <name type="scientific">Halocaridina rubra</name>
    <name type="common">Hawaiian red shrimp</name>
    <dbReference type="NCBI Taxonomy" id="373956"/>
    <lineage>
        <taxon>Eukaryota</taxon>
        <taxon>Metazoa</taxon>
        <taxon>Ecdysozoa</taxon>
        <taxon>Arthropoda</taxon>
        <taxon>Crustacea</taxon>
        <taxon>Multicrustacea</taxon>
        <taxon>Malacostraca</taxon>
        <taxon>Eumalacostraca</taxon>
        <taxon>Eucarida</taxon>
        <taxon>Decapoda</taxon>
        <taxon>Pleocyemata</taxon>
        <taxon>Caridea</taxon>
        <taxon>Atyoidea</taxon>
        <taxon>Atyidae</taxon>
        <taxon>Halocaridina</taxon>
    </lineage>
</organism>
<evidence type="ECO:0000313" key="2">
    <source>
        <dbReference type="Proteomes" id="UP001381693"/>
    </source>
</evidence>
<dbReference type="Proteomes" id="UP001381693">
    <property type="component" value="Unassembled WGS sequence"/>
</dbReference>
<proteinExistence type="predicted"/>
<dbReference type="AlphaFoldDB" id="A0AAN8ZX89"/>
<keyword evidence="2" id="KW-1185">Reference proteome</keyword>
<sequence>MAPRSKNIDFKVWHIICLLTEDKVRLSSQTYYQYVWLFLSKVTIKAAGSFATCLD</sequence>
<dbReference type="EMBL" id="JAXCGZ010019042">
    <property type="protein sequence ID" value="KAK7066744.1"/>
    <property type="molecule type" value="Genomic_DNA"/>
</dbReference>
<reference evidence="1 2" key="1">
    <citation type="submission" date="2023-11" db="EMBL/GenBank/DDBJ databases">
        <title>Halocaridina rubra genome assembly.</title>
        <authorList>
            <person name="Smith C."/>
        </authorList>
    </citation>
    <scope>NUCLEOTIDE SEQUENCE [LARGE SCALE GENOMIC DNA]</scope>
    <source>
        <strain evidence="1">EP-1</strain>
        <tissue evidence="1">Whole</tissue>
    </source>
</reference>
<name>A0AAN8ZX89_HALRR</name>
<gene>
    <name evidence="1" type="ORF">SK128_019738</name>
</gene>
<accession>A0AAN8ZX89</accession>
<evidence type="ECO:0000313" key="1">
    <source>
        <dbReference type="EMBL" id="KAK7066744.1"/>
    </source>
</evidence>